<dbReference type="GO" id="GO:0044010">
    <property type="term" value="P:single-species biofilm formation"/>
    <property type="evidence" value="ECO:0007669"/>
    <property type="project" value="InterPro"/>
</dbReference>
<evidence type="ECO:0000256" key="2">
    <source>
        <dbReference type="ARBA" id="ARBA00022649"/>
    </source>
</evidence>
<dbReference type="RefSeq" id="WP_155464552.1">
    <property type="nucleotide sequence ID" value="NZ_WNKY01000015.1"/>
</dbReference>
<dbReference type="PANTHER" id="PTHR38781">
    <property type="entry name" value="ANTITOXIN DINJ-RELATED"/>
    <property type="match status" value="1"/>
</dbReference>
<dbReference type="InterPro" id="IPR013321">
    <property type="entry name" value="Arc_rbn_hlx_hlx"/>
</dbReference>
<dbReference type="PIRSF" id="PIRSF003108">
    <property type="entry name" value="DinJ"/>
    <property type="match status" value="1"/>
</dbReference>
<evidence type="ECO:0000313" key="3">
    <source>
        <dbReference type="EMBL" id="MTV38980.1"/>
    </source>
</evidence>
<dbReference type="OrthoDB" id="1666683at2"/>
<gene>
    <name evidence="3" type="ORF">GM676_15500</name>
</gene>
<dbReference type="GO" id="GO:0000987">
    <property type="term" value="F:cis-regulatory region sequence-specific DNA binding"/>
    <property type="evidence" value="ECO:0007669"/>
    <property type="project" value="InterPro"/>
</dbReference>
<dbReference type="PANTHER" id="PTHR38781:SF1">
    <property type="entry name" value="ANTITOXIN DINJ-RELATED"/>
    <property type="match status" value="1"/>
</dbReference>
<accession>A0A6L6PIW2</accession>
<dbReference type="Proteomes" id="UP000475582">
    <property type="component" value="Unassembled WGS sequence"/>
</dbReference>
<proteinExistence type="inferred from homology"/>
<dbReference type="GO" id="GO:0006355">
    <property type="term" value="P:regulation of DNA-templated transcription"/>
    <property type="evidence" value="ECO:0007669"/>
    <property type="project" value="InterPro"/>
</dbReference>
<dbReference type="Gene3D" id="1.10.1220.10">
    <property type="entry name" value="Met repressor-like"/>
    <property type="match status" value="1"/>
</dbReference>
<comment type="similarity">
    <text evidence="1">Belongs to the RelB/DinJ antitoxin family.</text>
</comment>
<dbReference type="GO" id="GO:0006351">
    <property type="term" value="P:DNA-templated transcription"/>
    <property type="evidence" value="ECO:0007669"/>
    <property type="project" value="TreeGrafter"/>
</dbReference>
<dbReference type="InterPro" id="IPR007337">
    <property type="entry name" value="RelB/DinJ"/>
</dbReference>
<dbReference type="NCBIfam" id="TIGR02384">
    <property type="entry name" value="RelB_DinJ"/>
    <property type="match status" value="1"/>
</dbReference>
<protein>
    <submittedName>
        <fullName evidence="3">Type II toxin-antitoxin system RelB/DinJ family antitoxin</fullName>
    </submittedName>
</protein>
<evidence type="ECO:0000313" key="4">
    <source>
        <dbReference type="Proteomes" id="UP000475582"/>
    </source>
</evidence>
<dbReference type="GO" id="GO:0015643">
    <property type="term" value="F:toxic substance binding"/>
    <property type="evidence" value="ECO:0007669"/>
    <property type="project" value="InterPro"/>
</dbReference>
<comment type="caution">
    <text evidence="3">The sequence shown here is derived from an EMBL/GenBank/DDBJ whole genome shotgun (WGS) entry which is preliminary data.</text>
</comment>
<sequence>MNEKDTKLQVRVNARKKAQAQKVLKSYGLSMSTAVDLLLHRIVEDKALPFEIKIPNAETRVAINESRKTMAQRQPHPDE</sequence>
<evidence type="ECO:0000256" key="1">
    <source>
        <dbReference type="ARBA" id="ARBA00010562"/>
    </source>
</evidence>
<reference evidence="3 4" key="1">
    <citation type="submission" date="2019-11" db="EMBL/GenBank/DDBJ databases">
        <title>Type strains purchased from KCTC, JCM and DSMZ.</title>
        <authorList>
            <person name="Lu H."/>
        </authorList>
    </citation>
    <scope>NUCLEOTIDE SEQUENCE [LARGE SCALE GENOMIC DNA]</scope>
    <source>
        <strain evidence="3 4">KCTC 22382</strain>
    </source>
</reference>
<organism evidence="3 4">
    <name type="scientific">Duganella radicis</name>
    <dbReference type="NCBI Taxonomy" id="551988"/>
    <lineage>
        <taxon>Bacteria</taxon>
        <taxon>Pseudomonadati</taxon>
        <taxon>Pseudomonadota</taxon>
        <taxon>Betaproteobacteria</taxon>
        <taxon>Burkholderiales</taxon>
        <taxon>Oxalobacteraceae</taxon>
        <taxon>Telluria group</taxon>
        <taxon>Duganella</taxon>
    </lineage>
</organism>
<dbReference type="EMBL" id="WNKY01000015">
    <property type="protein sequence ID" value="MTV38980.1"/>
    <property type="molecule type" value="Genomic_DNA"/>
</dbReference>
<dbReference type="Pfam" id="PF04221">
    <property type="entry name" value="RelB"/>
    <property type="match status" value="1"/>
</dbReference>
<dbReference type="AlphaFoldDB" id="A0A6L6PIW2"/>
<name>A0A6L6PIW2_9BURK</name>
<keyword evidence="2" id="KW-1277">Toxin-antitoxin system</keyword>
<keyword evidence="4" id="KW-1185">Reference proteome</keyword>
<dbReference type="InterPro" id="IPR026262">
    <property type="entry name" value="DinJ"/>
</dbReference>